<dbReference type="EMBL" id="LFMY01000007">
    <property type="protein sequence ID" value="OKL59319.1"/>
    <property type="molecule type" value="Genomic_DNA"/>
</dbReference>
<dbReference type="STRING" id="1441469.A0A225AUP7"/>
<sequence>MDRSMFSSTELRLARERRLKFQGTAKINISQISLPSEYKPDNVERLRRIFDSEDCDRLSLPNHVVATISREHLMSALSGNEVNANALMSQSPDSYVALEFPIGQVTCLHGQHRLRAGREFLAPYDRWWTVDLYLDATPTDGEVYRKVRQYQYEASARFEERWLSRLTENKQKRMRQLSQRENSSIRSAFDSLLPITGLWNGMSIGNLPRVIAVKCDEEIIHYLCFIKDFWSSLVEHDRSRMEKIDCMTVEKLQLLVPGGLDRTKVKGLVLSGEAFPKFSQAERKSIWRVLRRRGEIVPSLHTFFKDLSYLEVTSSCLGRLVDLAAMRKRTMRSAMKQIYNPTRHGRGRYQMQVSETEFRSCSGTVEEGRESGYRQLWLFAFRHYLQMPRARQKKKRHSKTKFREANDGVVHRMASLALQLGFDSPQIRRLIDDSPDRRLALEALLKARDRDQYRYDSIDTLVNRIVACFNEAVPVEIRDRRASAPFSTIPRQGRCGKPSLETHEQEQNFLFLDQMESQPSDESVSALYVRRCVYFAFFGRPSETPPTPVDEDHSTRHSSPHPPPSPLFVPEEHNPSNDHQMTEISDHVTDRPDTQHRNSRREERRERRQRRRQERETRRRQRESRRQRMSNGGQEGGPAARRPSVDQSHRESSRGSSGSITEVEIDARNEPESTQLEDTTIEEPRGNTFTADHTPVDPLIVEPIETKATLGEDVHGVDTLDEMMAPEIVIDDVEDNARLHGSTEANPLGEIDENESLTRHEPDHLGELPSGHLTEDRQAVLSAFKKDAAVRRRTRRSVLKRTVKSRRQAAAQTRLRGKKYRLTQVDIKQGHKFTSDTDLPIRSPLDDVVAEERAQTLAQLEERPVISESAVADHADLPQTSPLPSVPEFLDRVREPESAVEESHETTNSGEDLHETAIEDRIMTPEIIIDEPSPELNTPTEANPPPREVANGEALIRQEEDDRLTELPSTLRLSIQDRAARLRLAKARRQAARRSRHLGLRRSAKARRQAAAQTRLGGKNHRLTQVDVTQGPQFTPGADLGVENLPPTEDLTGQSPLEAVVADERAQTLAQLEQPPAVSGRPVADPANSPLPSMPELIARLRESESPIEGNDGDAIGNSPQQHPQEDLRQERSESPSREAARPEVLTDDRESRRKVPKDKRIAEEARRRLEAKHRAENTPRAALEFEDDFTQTQSGDDLFNDGDRSEPAPLDPAAAGESQRRPSASSPSQPLKAGRKQFARHARQRPYGRPIENGQGDRDRPLTQINMQLTGSDQPIAHGDPPLPPIPPVDQRLTENPPNTLPVPEPSDGSVDRRRKAADRIRQQRPPAVASSPPIIFWTWTGLRWMEETRVVADRSDPLRVEREAKRFVEAHHNQLRDARMRILMPSQCLPSAREDGSHSVFLTLENQTITDTMEKAAMEKVASLSMHSRHHRP</sequence>
<feature type="region of interest" description="Disordered" evidence="1">
    <location>
        <begin position="540"/>
        <end position="694"/>
    </location>
</feature>
<feature type="region of interest" description="Disordered" evidence="1">
    <location>
        <begin position="1030"/>
        <end position="1053"/>
    </location>
</feature>
<dbReference type="InterPro" id="IPR022198">
    <property type="entry name" value="DUF3723"/>
</dbReference>
<keyword evidence="3" id="KW-1185">Reference proteome</keyword>
<reference evidence="2 3" key="1">
    <citation type="submission" date="2015-06" db="EMBL/GenBank/DDBJ databases">
        <title>Talaromyces atroroseus IBT 11181 draft genome.</title>
        <authorList>
            <person name="Rasmussen K.B."/>
            <person name="Rasmussen S."/>
            <person name="Petersen B."/>
            <person name="Sicheritz-Ponten T."/>
            <person name="Mortensen U.H."/>
            <person name="Thrane U."/>
        </authorList>
    </citation>
    <scope>NUCLEOTIDE SEQUENCE [LARGE SCALE GENOMIC DNA]</scope>
    <source>
        <strain evidence="2 3">IBT 11181</strain>
    </source>
</reference>
<dbReference type="Pfam" id="PF12520">
    <property type="entry name" value="DUF3723"/>
    <property type="match status" value="1"/>
</dbReference>
<feature type="compositionally biased region" description="Polar residues" evidence="1">
    <location>
        <begin position="1264"/>
        <end position="1274"/>
    </location>
</feature>
<feature type="compositionally biased region" description="Basic and acidic residues" evidence="1">
    <location>
        <begin position="1124"/>
        <end position="1178"/>
    </location>
</feature>
<feature type="compositionally biased region" description="Basic residues" evidence="1">
    <location>
        <begin position="607"/>
        <end position="628"/>
    </location>
</feature>
<organism evidence="2 3">
    <name type="scientific">Talaromyces atroroseus</name>
    <dbReference type="NCBI Taxonomy" id="1441469"/>
    <lineage>
        <taxon>Eukaryota</taxon>
        <taxon>Fungi</taxon>
        <taxon>Dikarya</taxon>
        <taxon>Ascomycota</taxon>
        <taxon>Pezizomycotina</taxon>
        <taxon>Eurotiomycetes</taxon>
        <taxon>Eurotiomycetidae</taxon>
        <taxon>Eurotiales</taxon>
        <taxon>Trichocomaceae</taxon>
        <taxon>Talaromyces</taxon>
        <taxon>Talaromyces sect. Trachyspermi</taxon>
    </lineage>
</organism>
<gene>
    <name evidence="2" type="ORF">UA08_05003</name>
</gene>
<dbReference type="RefSeq" id="XP_020119440.1">
    <property type="nucleotide sequence ID" value="XM_020267457.1"/>
</dbReference>
<protein>
    <submittedName>
        <fullName evidence="2">Uncharacterized protein</fullName>
    </submittedName>
</protein>
<dbReference type="OrthoDB" id="4227485at2759"/>
<evidence type="ECO:0000313" key="2">
    <source>
        <dbReference type="EMBL" id="OKL59319.1"/>
    </source>
</evidence>
<feature type="compositionally biased region" description="Basic residues" evidence="1">
    <location>
        <begin position="1234"/>
        <end position="1247"/>
    </location>
</feature>
<feature type="region of interest" description="Disordered" evidence="1">
    <location>
        <begin position="986"/>
        <end position="1007"/>
    </location>
</feature>
<feature type="region of interest" description="Disordered" evidence="1">
    <location>
        <begin position="1072"/>
        <end position="1329"/>
    </location>
</feature>
<feature type="compositionally biased region" description="Basic and acidic residues" evidence="1">
    <location>
        <begin position="643"/>
        <end position="653"/>
    </location>
</feature>
<dbReference type="Proteomes" id="UP000214365">
    <property type="component" value="Unassembled WGS sequence"/>
</dbReference>
<feature type="region of interest" description="Disordered" evidence="1">
    <location>
        <begin position="893"/>
        <end position="917"/>
    </location>
</feature>
<evidence type="ECO:0000256" key="1">
    <source>
        <dbReference type="SAM" id="MobiDB-lite"/>
    </source>
</evidence>
<accession>A0A225AUP7</accession>
<name>A0A225AUP7_TALAT</name>
<feature type="compositionally biased region" description="Low complexity" evidence="1">
    <location>
        <begin position="1222"/>
        <end position="1231"/>
    </location>
</feature>
<evidence type="ECO:0000313" key="3">
    <source>
        <dbReference type="Proteomes" id="UP000214365"/>
    </source>
</evidence>
<feature type="compositionally biased region" description="Basic and acidic residues" evidence="1">
    <location>
        <begin position="570"/>
        <end position="606"/>
    </location>
</feature>
<comment type="caution">
    <text evidence="2">The sequence shown here is derived from an EMBL/GenBank/DDBJ whole genome shotgun (WGS) entry which is preliminary data.</text>
</comment>
<proteinExistence type="predicted"/>
<dbReference type="GeneID" id="31004759"/>